<dbReference type="Gene3D" id="1.25.40.10">
    <property type="entry name" value="Tetratricopeptide repeat domain"/>
    <property type="match status" value="1"/>
</dbReference>
<dbReference type="SUPFAM" id="SSF48452">
    <property type="entry name" value="TPR-like"/>
    <property type="match status" value="1"/>
</dbReference>
<accession>A0A0G0RI60</accession>
<proteinExistence type="predicted"/>
<dbReference type="EMBL" id="LBWS01000047">
    <property type="protein sequence ID" value="KKR13352.1"/>
    <property type="molecule type" value="Genomic_DNA"/>
</dbReference>
<organism evidence="1 2">
    <name type="scientific">Candidatus Falkowbacteria bacterium GW2011_GWA2_39_24</name>
    <dbReference type="NCBI Taxonomy" id="1618634"/>
    <lineage>
        <taxon>Bacteria</taxon>
        <taxon>Candidatus Falkowiibacteriota</taxon>
    </lineage>
</organism>
<reference evidence="1 2" key="1">
    <citation type="journal article" date="2015" name="Nature">
        <title>rRNA introns, odd ribosomes, and small enigmatic genomes across a large radiation of phyla.</title>
        <authorList>
            <person name="Brown C.T."/>
            <person name="Hug L.A."/>
            <person name="Thomas B.C."/>
            <person name="Sharon I."/>
            <person name="Castelle C.J."/>
            <person name="Singh A."/>
            <person name="Wilkins M.J."/>
            <person name="Williams K.H."/>
            <person name="Banfield J.F."/>
        </authorList>
    </citation>
    <scope>NUCLEOTIDE SEQUENCE [LARGE SCALE GENOMIC DNA]</scope>
</reference>
<sequence length="125" mass="14563">MKRLIILLVIILAAFGAYYLLSDKVLVSYYSAKTDQAKDTVQTYVDKADEYKAKIKEDATNFDYRVELARSYEYMGRIDKAIATYQEVGDDVTDDIAYVYHNNLGKLYEKKGEWQKAIDEYQGQW</sequence>
<dbReference type="Pfam" id="PF13176">
    <property type="entry name" value="TPR_7"/>
    <property type="match status" value="1"/>
</dbReference>
<comment type="caution">
    <text evidence="1">The sequence shown here is derived from an EMBL/GenBank/DDBJ whole genome shotgun (WGS) entry which is preliminary data.</text>
</comment>
<dbReference type="InterPro" id="IPR011990">
    <property type="entry name" value="TPR-like_helical_dom_sf"/>
</dbReference>
<dbReference type="AlphaFoldDB" id="A0A0G0RI60"/>
<evidence type="ECO:0000313" key="1">
    <source>
        <dbReference type="EMBL" id="KKR13352.1"/>
    </source>
</evidence>
<dbReference type="Proteomes" id="UP000034048">
    <property type="component" value="Unassembled WGS sequence"/>
</dbReference>
<dbReference type="Pfam" id="PF13174">
    <property type="entry name" value="TPR_6"/>
    <property type="match status" value="1"/>
</dbReference>
<dbReference type="InterPro" id="IPR019734">
    <property type="entry name" value="TPR_rpt"/>
</dbReference>
<protein>
    <submittedName>
        <fullName evidence="1">Uncharacterized protein</fullName>
    </submittedName>
</protein>
<gene>
    <name evidence="1" type="ORF">UT42_C0047G0007</name>
</gene>
<name>A0A0G0RI60_9BACT</name>
<evidence type="ECO:0000313" key="2">
    <source>
        <dbReference type="Proteomes" id="UP000034048"/>
    </source>
</evidence>